<evidence type="ECO:0000256" key="2">
    <source>
        <dbReference type="SAM" id="Phobius"/>
    </source>
</evidence>
<dbReference type="eggNOG" id="ENOG502SPYY">
    <property type="taxonomic scope" value="Eukaryota"/>
</dbReference>
<dbReference type="OMA" id="CERNDEY"/>
<feature type="transmembrane region" description="Helical" evidence="2">
    <location>
        <begin position="483"/>
        <end position="502"/>
    </location>
</feature>
<keyword evidence="3" id="KW-0732">Signal</keyword>
<dbReference type="EMBL" id="AGNL01008364">
    <property type="protein sequence ID" value="EJK70561.1"/>
    <property type="molecule type" value="Genomic_DNA"/>
</dbReference>
<keyword evidence="2" id="KW-1133">Transmembrane helix</keyword>
<evidence type="ECO:0000256" key="3">
    <source>
        <dbReference type="SAM" id="SignalP"/>
    </source>
</evidence>
<proteinExistence type="predicted"/>
<feature type="chain" id="PRO_5003837833" evidence="3">
    <location>
        <begin position="21"/>
        <end position="521"/>
    </location>
</feature>
<dbReference type="Proteomes" id="UP000266841">
    <property type="component" value="Unassembled WGS sequence"/>
</dbReference>
<comment type="caution">
    <text evidence="4">The sequence shown here is derived from an EMBL/GenBank/DDBJ whole genome shotgun (WGS) entry which is preliminary data.</text>
</comment>
<feature type="region of interest" description="Disordered" evidence="1">
    <location>
        <begin position="162"/>
        <end position="212"/>
    </location>
</feature>
<dbReference type="AlphaFoldDB" id="K0TAT6"/>
<evidence type="ECO:0000313" key="4">
    <source>
        <dbReference type="EMBL" id="EJK70561.1"/>
    </source>
</evidence>
<evidence type="ECO:0000256" key="1">
    <source>
        <dbReference type="SAM" id="MobiDB-lite"/>
    </source>
</evidence>
<organism evidence="4 5">
    <name type="scientific">Thalassiosira oceanica</name>
    <name type="common">Marine diatom</name>
    <dbReference type="NCBI Taxonomy" id="159749"/>
    <lineage>
        <taxon>Eukaryota</taxon>
        <taxon>Sar</taxon>
        <taxon>Stramenopiles</taxon>
        <taxon>Ochrophyta</taxon>
        <taxon>Bacillariophyta</taxon>
        <taxon>Coscinodiscophyceae</taxon>
        <taxon>Thalassiosirophycidae</taxon>
        <taxon>Thalassiosirales</taxon>
        <taxon>Thalassiosiraceae</taxon>
        <taxon>Thalassiosira</taxon>
    </lineage>
</organism>
<evidence type="ECO:0000313" key="5">
    <source>
        <dbReference type="Proteomes" id="UP000266841"/>
    </source>
</evidence>
<sequence length="521" mass="57929">MVKFSFIALASALAAPSASAGTTKTIKLGHRNLRRGDPATKALLKKAAPYKKGGAKKVHRRAEDAEFEITGSYSLEFSQCIDVQTTDEDLFDEDIIGYAKAGQVVSTKSYVLFHVCTDDTCYLDAEDDLYMVDLGTYLANIATYHANKRTDFCEQCERNDEYCNPEEEEDEDEAEEEGEGEEEGDEGEEEGEEGEGEEGEEGEGEGEDRRMLKKAKRKYSKKIERKLANKNYIDCDKCQAYECFVDEEDLDDSVQSQNEIDNQISEWIGQLAECQETGVQWNGMDLYTGAMCSPYGDGVELAVFVNEECTMYTNQKTFASVYNPYANNDGNNANIDYVTYAEEYIKTAFKEVTPCKQVEYDEYNEDEDENNEEEEEDNNEASEYCQAVMQEDTVSFSNCQADEDEAEEEEDDQFDWSWYSSSAISAQKADDINSVCVALNAMDSESYGAHVYDEESSGSWYTRNKKGAIVYGDEDESGLSGGAIAGIVIVVVAVVGAAMFLATKKKSSAPVDTAYQGGAMS</sequence>
<keyword evidence="2" id="KW-0472">Membrane</keyword>
<dbReference type="OrthoDB" id="42011at2759"/>
<feature type="region of interest" description="Disordered" evidence="1">
    <location>
        <begin position="362"/>
        <end position="382"/>
    </location>
</feature>
<name>K0TAT6_THAOC</name>
<feature type="signal peptide" evidence="3">
    <location>
        <begin position="1"/>
        <end position="20"/>
    </location>
</feature>
<keyword evidence="5" id="KW-1185">Reference proteome</keyword>
<protein>
    <submittedName>
        <fullName evidence="4">Uncharacterized protein</fullName>
    </submittedName>
</protein>
<gene>
    <name evidence="4" type="ORF">THAOC_08068</name>
</gene>
<keyword evidence="2" id="KW-0812">Transmembrane</keyword>
<reference evidence="4 5" key="1">
    <citation type="journal article" date="2012" name="Genome Biol.">
        <title>Genome and low-iron response of an oceanic diatom adapted to chronic iron limitation.</title>
        <authorList>
            <person name="Lommer M."/>
            <person name="Specht M."/>
            <person name="Roy A.S."/>
            <person name="Kraemer L."/>
            <person name="Andreson R."/>
            <person name="Gutowska M.A."/>
            <person name="Wolf J."/>
            <person name="Bergner S.V."/>
            <person name="Schilhabel M.B."/>
            <person name="Klostermeier U.C."/>
            <person name="Beiko R.G."/>
            <person name="Rosenstiel P."/>
            <person name="Hippler M."/>
            <person name="Laroche J."/>
        </authorList>
    </citation>
    <scope>NUCLEOTIDE SEQUENCE [LARGE SCALE GENOMIC DNA]</scope>
    <source>
        <strain evidence="4 5">CCMP1005</strain>
    </source>
</reference>
<accession>K0TAT6</accession>
<feature type="compositionally biased region" description="Acidic residues" evidence="1">
    <location>
        <begin position="163"/>
        <end position="206"/>
    </location>
</feature>
<feature type="compositionally biased region" description="Acidic residues" evidence="1">
    <location>
        <begin position="362"/>
        <end position="380"/>
    </location>
</feature>